<comment type="caution">
    <text evidence="1">The sequence shown here is derived from an EMBL/GenBank/DDBJ whole genome shotgun (WGS) entry which is preliminary data.</text>
</comment>
<dbReference type="Proteomes" id="UP001209257">
    <property type="component" value="Unassembled WGS sequence"/>
</dbReference>
<dbReference type="RefSeq" id="WP_262991750.1">
    <property type="nucleotide sequence ID" value="NZ_JAOTJC010000002.1"/>
</dbReference>
<name>A0ABT2VJB1_9ALTE</name>
<gene>
    <name evidence="1" type="ORF">OCL06_00445</name>
</gene>
<proteinExistence type="predicted"/>
<sequence length="120" mass="13738">MIFTEIVVLVIVLQSSFVQYLFADAQRTVSDWLVALSEVPDQAELAKLSEQVTPNFEAMRPYQKNYLHEVLESKSQVNHFYDLYCVRGDKNPYISGASLRYFCSSIQQTTLLHNPVTRSG</sequence>
<reference evidence="2" key="1">
    <citation type="submission" date="2023-07" db="EMBL/GenBank/DDBJ databases">
        <title>Study on multiphase classification of strain Alteromonas salexigens isolated from the Yellow Sea.</title>
        <authorList>
            <person name="Sun L."/>
        </authorList>
    </citation>
    <scope>NUCLEOTIDE SEQUENCE [LARGE SCALE GENOMIC DNA]</scope>
    <source>
        <strain evidence="2">ASW11-19</strain>
    </source>
</reference>
<protein>
    <submittedName>
        <fullName evidence="1">Uncharacterized protein</fullName>
    </submittedName>
</protein>
<evidence type="ECO:0000313" key="1">
    <source>
        <dbReference type="EMBL" id="MCU7553059.1"/>
    </source>
</evidence>
<organism evidence="1 2">
    <name type="scientific">Alteromonas salexigens</name>
    <dbReference type="NCBI Taxonomy" id="2982530"/>
    <lineage>
        <taxon>Bacteria</taxon>
        <taxon>Pseudomonadati</taxon>
        <taxon>Pseudomonadota</taxon>
        <taxon>Gammaproteobacteria</taxon>
        <taxon>Alteromonadales</taxon>
        <taxon>Alteromonadaceae</taxon>
        <taxon>Alteromonas/Salinimonas group</taxon>
        <taxon>Alteromonas</taxon>
    </lineage>
</organism>
<accession>A0ABT2VJB1</accession>
<dbReference type="EMBL" id="JAOTJC010000002">
    <property type="protein sequence ID" value="MCU7553059.1"/>
    <property type="molecule type" value="Genomic_DNA"/>
</dbReference>
<keyword evidence="2" id="KW-1185">Reference proteome</keyword>
<evidence type="ECO:0000313" key="2">
    <source>
        <dbReference type="Proteomes" id="UP001209257"/>
    </source>
</evidence>